<comment type="caution">
    <text evidence="3">The sequence shown here is derived from an EMBL/GenBank/DDBJ whole genome shotgun (WGS) entry which is preliminary data.</text>
</comment>
<dbReference type="PRINTS" id="PR00411">
    <property type="entry name" value="PNDRDTASEI"/>
</dbReference>
<dbReference type="GO" id="GO:0016491">
    <property type="term" value="F:oxidoreductase activity"/>
    <property type="evidence" value="ECO:0007669"/>
    <property type="project" value="UniProtKB-KW"/>
</dbReference>
<dbReference type="InterPro" id="IPR023753">
    <property type="entry name" value="FAD/NAD-binding_dom"/>
</dbReference>
<evidence type="ECO:0000259" key="2">
    <source>
        <dbReference type="Pfam" id="PF07992"/>
    </source>
</evidence>
<proteinExistence type="predicted"/>
<dbReference type="SUPFAM" id="SSF51905">
    <property type="entry name" value="FAD/NAD(P)-binding domain"/>
    <property type="match status" value="1"/>
</dbReference>
<dbReference type="Pfam" id="PF07992">
    <property type="entry name" value="Pyr_redox_2"/>
    <property type="match status" value="1"/>
</dbReference>
<dbReference type="AlphaFoldDB" id="A0A9J6NVP8"/>
<protein>
    <submittedName>
        <fullName evidence="3">FAD-dependent oxidoreductase</fullName>
    </submittedName>
</protein>
<dbReference type="InterPro" id="IPR036188">
    <property type="entry name" value="FAD/NAD-bd_sf"/>
</dbReference>
<accession>A0A9J6NVP8</accession>
<keyword evidence="1" id="KW-0560">Oxidoreductase</keyword>
<organism evidence="3 4">
    <name type="scientific">Oceanirhabdus seepicola</name>
    <dbReference type="NCBI Taxonomy" id="2828781"/>
    <lineage>
        <taxon>Bacteria</taxon>
        <taxon>Bacillati</taxon>
        <taxon>Bacillota</taxon>
        <taxon>Clostridia</taxon>
        <taxon>Eubacteriales</taxon>
        <taxon>Clostridiaceae</taxon>
        <taxon>Oceanirhabdus</taxon>
    </lineage>
</organism>
<reference evidence="3" key="1">
    <citation type="journal article" date="2021" name="mSystems">
        <title>Bacteria and Archaea Synergistically Convert Glycine Betaine to Biogenic Methane in the Formosa Cold Seep of the South China Sea.</title>
        <authorList>
            <person name="Li L."/>
            <person name="Zhang W."/>
            <person name="Zhang S."/>
            <person name="Song L."/>
            <person name="Sun Q."/>
            <person name="Zhang H."/>
            <person name="Xiang H."/>
            <person name="Dong X."/>
        </authorList>
    </citation>
    <scope>NUCLEOTIDE SEQUENCE</scope>
    <source>
        <strain evidence="3">ZWT</strain>
    </source>
</reference>
<dbReference type="EMBL" id="JAGSOJ010000001">
    <property type="protein sequence ID" value="MCM1988331.1"/>
    <property type="molecule type" value="Genomic_DNA"/>
</dbReference>
<dbReference type="Proteomes" id="UP001056429">
    <property type="component" value="Unassembled WGS sequence"/>
</dbReference>
<evidence type="ECO:0000256" key="1">
    <source>
        <dbReference type="ARBA" id="ARBA00023002"/>
    </source>
</evidence>
<evidence type="ECO:0000313" key="3">
    <source>
        <dbReference type="EMBL" id="MCM1988331.1"/>
    </source>
</evidence>
<feature type="domain" description="FAD/NAD(P)-binding" evidence="2">
    <location>
        <begin position="1"/>
        <end position="300"/>
    </location>
</feature>
<name>A0A9J6NVP8_9CLOT</name>
<reference evidence="3" key="2">
    <citation type="submission" date="2021-04" db="EMBL/GenBank/DDBJ databases">
        <authorList>
            <person name="Dong X."/>
        </authorList>
    </citation>
    <scope>NUCLEOTIDE SEQUENCE</scope>
    <source>
        <strain evidence="3">ZWT</strain>
    </source>
</reference>
<dbReference type="InterPro" id="IPR051691">
    <property type="entry name" value="Metab_Enz_Cyan_OpOx_G3PDH"/>
</dbReference>
<dbReference type="Gene3D" id="3.50.50.60">
    <property type="entry name" value="FAD/NAD(P)-binding domain"/>
    <property type="match status" value="2"/>
</dbReference>
<sequence>MDVVVVGGGPAGLAAALEAKKHHIEKVMIIERDVELGGILNQCIHDGFGLHRFGKRLSGCEYADNFIVDVEEENIDVKLGTIVLEITKDKVIYAMNEREGLMKIQCGAIILAMGCRERTRSQVFLWGTRPCGVLTAGTVQRYINIEGYLPGKKAVILGSGDIGLIMARRMTLEGIKVEGVYELMKTPGGLTRNICQCLNDYDIPMHLATTVIRIHGAKKLEGVTVAKVDENRNPIKGTERYIECDLLVLAVGLIPENELSRQLEVEIDPRTKGPIVDESFMTSEEGVFAAGNVVTVFDLVDYVSITGEIAGRGAAKYLNGTLNLKEKYQSIIPGDNVNFVVPQIIRKENLEETLPIYFRVKEQQKKAKVVGKIDGEICLSKNHVVVLPPEMIVEEINSEKIKSSNNELIVSVKVG</sequence>
<gene>
    <name evidence="3" type="ORF">KDK92_01155</name>
</gene>
<dbReference type="PRINTS" id="PR00368">
    <property type="entry name" value="FADPNR"/>
</dbReference>
<dbReference type="PANTHER" id="PTHR42949:SF3">
    <property type="entry name" value="ANAEROBIC GLYCEROL-3-PHOSPHATE DEHYDROGENASE SUBUNIT B"/>
    <property type="match status" value="1"/>
</dbReference>
<dbReference type="PANTHER" id="PTHR42949">
    <property type="entry name" value="ANAEROBIC GLYCEROL-3-PHOSPHATE DEHYDROGENASE SUBUNIT B"/>
    <property type="match status" value="1"/>
</dbReference>
<evidence type="ECO:0000313" key="4">
    <source>
        <dbReference type="Proteomes" id="UP001056429"/>
    </source>
</evidence>
<keyword evidence="4" id="KW-1185">Reference proteome</keyword>